<accession>A0AB34FS72</accession>
<protein>
    <submittedName>
        <fullName evidence="2">Uncharacterized protein</fullName>
    </submittedName>
</protein>
<evidence type="ECO:0000256" key="1">
    <source>
        <dbReference type="SAM" id="MobiDB-lite"/>
    </source>
</evidence>
<proteinExistence type="predicted"/>
<comment type="caution">
    <text evidence="2">The sequence shown here is derived from an EMBL/GenBank/DDBJ whole genome shotgun (WGS) entry which is preliminary data.</text>
</comment>
<sequence>MNISSLKSGSTTSLDAGDLESGWLSPTAHHDDKRDPFEPICRSFGASVHDAGTDYI</sequence>
<name>A0AB34FS72_9HYPO</name>
<keyword evidence="3" id="KW-1185">Reference proteome</keyword>
<evidence type="ECO:0000313" key="2">
    <source>
        <dbReference type="EMBL" id="KAJ6442254.1"/>
    </source>
</evidence>
<organism evidence="2 3">
    <name type="scientific">Purpureocillium lavendulum</name>
    <dbReference type="NCBI Taxonomy" id="1247861"/>
    <lineage>
        <taxon>Eukaryota</taxon>
        <taxon>Fungi</taxon>
        <taxon>Dikarya</taxon>
        <taxon>Ascomycota</taxon>
        <taxon>Pezizomycotina</taxon>
        <taxon>Sordariomycetes</taxon>
        <taxon>Hypocreomycetidae</taxon>
        <taxon>Hypocreales</taxon>
        <taxon>Ophiocordycipitaceae</taxon>
        <taxon>Purpureocillium</taxon>
    </lineage>
</organism>
<feature type="compositionally biased region" description="Polar residues" evidence="1">
    <location>
        <begin position="1"/>
        <end position="14"/>
    </location>
</feature>
<evidence type="ECO:0000313" key="3">
    <source>
        <dbReference type="Proteomes" id="UP001163105"/>
    </source>
</evidence>
<gene>
    <name evidence="2" type="ORF">O9K51_05808</name>
</gene>
<reference evidence="2" key="1">
    <citation type="submission" date="2023-01" db="EMBL/GenBank/DDBJ databases">
        <title>The growth and conidiation of Purpureocillium lavendulum are regulated by nitrogen source and histone H3K14 acetylation.</title>
        <authorList>
            <person name="Tang P."/>
            <person name="Han J."/>
            <person name="Zhang C."/>
            <person name="Tang P."/>
            <person name="Qi F."/>
            <person name="Zhang K."/>
            <person name="Liang L."/>
        </authorList>
    </citation>
    <scope>NUCLEOTIDE SEQUENCE</scope>
    <source>
        <strain evidence="2">YMF1.00683</strain>
    </source>
</reference>
<dbReference type="Proteomes" id="UP001163105">
    <property type="component" value="Unassembled WGS sequence"/>
</dbReference>
<feature type="region of interest" description="Disordered" evidence="1">
    <location>
        <begin position="1"/>
        <end position="36"/>
    </location>
</feature>
<dbReference type="EMBL" id="JAQHRD010000004">
    <property type="protein sequence ID" value="KAJ6442254.1"/>
    <property type="molecule type" value="Genomic_DNA"/>
</dbReference>
<dbReference type="AlphaFoldDB" id="A0AB34FS72"/>